<sequence length="328" mass="35989">MVENLKGVTVMSNKVNREKTAICGIINVTPDSFSDGGQFFALEQALQQARKLIAEGASMLDIGGESTRPATRPGSSYVGIEEEIQRVVPVIKAIREESDVLISIDTWKSQVAETALKAGANLVNDITGLMGDEKMADVVAKAGAKVVIMFNPVMARPQHPSSLIFPHFGFGQAFTEEELADFEKMPIEDLMKAFFERALARANQAGIARENILLDPGIGFGLTKKENLLLLRDLDKLHQQGYPIFLGVSRKRFVINILEENGFEVNPETEVGFRNRDTASAHVTSIAARQGVEVVRVHDVASHRMAVEIASAIRLADDAENLDLKQYK</sequence>
<keyword evidence="8 12" id="KW-0479">Metal-binding</keyword>
<dbReference type="Gene3D" id="3.20.20.20">
    <property type="entry name" value="Dihydropteroate synthase-like"/>
    <property type="match status" value="1"/>
</dbReference>
<dbReference type="GO" id="GO:0005829">
    <property type="term" value="C:cytosol"/>
    <property type="evidence" value="ECO:0007669"/>
    <property type="project" value="TreeGrafter"/>
</dbReference>
<dbReference type="GO" id="GO:0046654">
    <property type="term" value="P:tetrahydrofolate biosynthetic process"/>
    <property type="evidence" value="ECO:0007669"/>
    <property type="project" value="UniProtKB-UniPathway"/>
</dbReference>
<name>A0A139QYU3_STROR</name>
<evidence type="ECO:0000256" key="12">
    <source>
        <dbReference type="RuleBase" id="RU361205"/>
    </source>
</evidence>
<dbReference type="GO" id="GO:0046872">
    <property type="term" value="F:metal ion binding"/>
    <property type="evidence" value="ECO:0007669"/>
    <property type="project" value="UniProtKB-KW"/>
</dbReference>
<reference evidence="14 15" key="1">
    <citation type="submission" date="2016-01" db="EMBL/GenBank/DDBJ databases">
        <title>Highly variable Streptococcus oralis are common among viridans streptococci isolated from primates.</title>
        <authorList>
            <person name="Denapaite D."/>
            <person name="Rieger M."/>
            <person name="Koendgen S."/>
            <person name="Brueckner R."/>
            <person name="Ochigava I."/>
            <person name="Kappeler P."/>
            <person name="Maetz-Rensing K."/>
            <person name="Leendertz F."/>
            <person name="Hakenbeck R."/>
        </authorList>
    </citation>
    <scope>NUCLEOTIDE SEQUENCE [LARGE SCALE GENOMIC DNA]</scope>
    <source>
        <strain evidence="14 15">DD25</strain>
    </source>
</reference>
<dbReference type="FunFam" id="3.20.20.20:FF:000012">
    <property type="entry name" value="Dihydropteroate synthase"/>
    <property type="match status" value="1"/>
</dbReference>
<dbReference type="Pfam" id="PF00809">
    <property type="entry name" value="Pterin_bind"/>
    <property type="match status" value="1"/>
</dbReference>
<feature type="domain" description="Pterin-binding" evidence="13">
    <location>
        <begin position="20"/>
        <end position="308"/>
    </location>
</feature>
<evidence type="ECO:0000256" key="4">
    <source>
        <dbReference type="ARBA" id="ARBA00009503"/>
    </source>
</evidence>
<evidence type="ECO:0000313" key="15">
    <source>
        <dbReference type="Proteomes" id="UP000071369"/>
    </source>
</evidence>
<dbReference type="Proteomes" id="UP000071369">
    <property type="component" value="Unassembled WGS sequence"/>
</dbReference>
<dbReference type="PROSITE" id="PS50972">
    <property type="entry name" value="PTERIN_BINDING"/>
    <property type="match status" value="1"/>
</dbReference>
<evidence type="ECO:0000256" key="5">
    <source>
        <dbReference type="ARBA" id="ARBA00012458"/>
    </source>
</evidence>
<evidence type="ECO:0000256" key="10">
    <source>
        <dbReference type="ARBA" id="ARBA00022909"/>
    </source>
</evidence>
<proteinExistence type="inferred from homology"/>
<dbReference type="NCBIfam" id="TIGR01496">
    <property type="entry name" value="DHPS"/>
    <property type="match status" value="1"/>
</dbReference>
<dbReference type="GO" id="GO:0046656">
    <property type="term" value="P:folic acid biosynthetic process"/>
    <property type="evidence" value="ECO:0007669"/>
    <property type="project" value="UniProtKB-KW"/>
</dbReference>
<evidence type="ECO:0000256" key="1">
    <source>
        <dbReference type="ARBA" id="ARBA00000012"/>
    </source>
</evidence>
<comment type="catalytic activity">
    <reaction evidence="1">
        <text>(7,8-dihydropterin-6-yl)methyl diphosphate + 4-aminobenzoate = 7,8-dihydropteroate + diphosphate</text>
        <dbReference type="Rhea" id="RHEA:19949"/>
        <dbReference type="ChEBI" id="CHEBI:17836"/>
        <dbReference type="ChEBI" id="CHEBI:17839"/>
        <dbReference type="ChEBI" id="CHEBI:33019"/>
        <dbReference type="ChEBI" id="CHEBI:72950"/>
        <dbReference type="EC" id="2.5.1.15"/>
    </reaction>
</comment>
<evidence type="ECO:0000259" key="13">
    <source>
        <dbReference type="PROSITE" id="PS50972"/>
    </source>
</evidence>
<evidence type="ECO:0000313" key="14">
    <source>
        <dbReference type="EMBL" id="KXU07676.1"/>
    </source>
</evidence>
<organism evidence="14 15">
    <name type="scientific">Streptococcus oralis</name>
    <dbReference type="NCBI Taxonomy" id="1303"/>
    <lineage>
        <taxon>Bacteria</taxon>
        <taxon>Bacillati</taxon>
        <taxon>Bacillota</taxon>
        <taxon>Bacilli</taxon>
        <taxon>Lactobacillales</taxon>
        <taxon>Streptococcaceae</taxon>
        <taxon>Streptococcus</taxon>
    </lineage>
</organism>
<dbReference type="EC" id="2.5.1.15" evidence="5 12"/>
<dbReference type="PROSITE" id="PS00793">
    <property type="entry name" value="DHPS_2"/>
    <property type="match status" value="1"/>
</dbReference>
<dbReference type="SUPFAM" id="SSF51717">
    <property type="entry name" value="Dihydropteroate synthetase-like"/>
    <property type="match status" value="1"/>
</dbReference>
<evidence type="ECO:0000256" key="6">
    <source>
        <dbReference type="ARBA" id="ARBA00016919"/>
    </source>
</evidence>
<keyword evidence="10 12" id="KW-0289">Folate biosynthesis</keyword>
<dbReference type="CDD" id="cd00739">
    <property type="entry name" value="DHPS"/>
    <property type="match status" value="1"/>
</dbReference>
<dbReference type="PANTHER" id="PTHR20941:SF1">
    <property type="entry name" value="FOLIC ACID SYNTHESIS PROTEIN FOL1"/>
    <property type="match status" value="1"/>
</dbReference>
<evidence type="ECO:0000256" key="7">
    <source>
        <dbReference type="ARBA" id="ARBA00022679"/>
    </source>
</evidence>
<keyword evidence="9 12" id="KW-0460">Magnesium</keyword>
<evidence type="ECO:0000256" key="11">
    <source>
        <dbReference type="ARBA" id="ARBA00030193"/>
    </source>
</evidence>
<evidence type="ECO:0000256" key="3">
    <source>
        <dbReference type="ARBA" id="ARBA00004763"/>
    </source>
</evidence>
<keyword evidence="7 12" id="KW-0808">Transferase</keyword>
<comment type="pathway">
    <text evidence="3 12">Cofactor biosynthesis; tetrahydrofolate biosynthesis; 7,8-dihydrofolate from 2-amino-4-hydroxy-6-hydroxymethyl-7,8-dihydropteridine diphosphate and 4-aminobenzoate: step 1/2.</text>
</comment>
<comment type="cofactor">
    <cofactor evidence="2 12">
        <name>Mg(2+)</name>
        <dbReference type="ChEBI" id="CHEBI:18420"/>
    </cofactor>
</comment>
<evidence type="ECO:0000256" key="8">
    <source>
        <dbReference type="ARBA" id="ARBA00022723"/>
    </source>
</evidence>
<dbReference type="AlphaFoldDB" id="A0A139QYU3"/>
<dbReference type="PANTHER" id="PTHR20941">
    <property type="entry name" value="FOLATE SYNTHESIS PROTEINS"/>
    <property type="match status" value="1"/>
</dbReference>
<comment type="similarity">
    <text evidence="4 12">Belongs to the DHPS family.</text>
</comment>
<dbReference type="UniPathway" id="UPA00077">
    <property type="reaction ID" value="UER00156"/>
</dbReference>
<dbReference type="InterPro" id="IPR000489">
    <property type="entry name" value="Pterin-binding_dom"/>
</dbReference>
<protein>
    <recommendedName>
        <fullName evidence="6 12">Dihydropteroate synthase</fullName>
        <shortName evidence="12">DHPS</shortName>
        <ecNumber evidence="5 12">2.5.1.15</ecNumber>
    </recommendedName>
    <alternativeName>
        <fullName evidence="11 12">Dihydropteroate pyrophosphorylase</fullName>
    </alternativeName>
</protein>
<dbReference type="InterPro" id="IPR006390">
    <property type="entry name" value="DHP_synth_dom"/>
</dbReference>
<dbReference type="InterPro" id="IPR011005">
    <property type="entry name" value="Dihydropteroate_synth-like_sf"/>
</dbReference>
<dbReference type="InterPro" id="IPR045031">
    <property type="entry name" value="DHP_synth-like"/>
</dbReference>
<evidence type="ECO:0000256" key="9">
    <source>
        <dbReference type="ARBA" id="ARBA00022842"/>
    </source>
</evidence>
<gene>
    <name evidence="14" type="ORF">SORDD25_01133</name>
</gene>
<dbReference type="GO" id="GO:0004156">
    <property type="term" value="F:dihydropteroate synthase activity"/>
    <property type="evidence" value="ECO:0007669"/>
    <property type="project" value="UniProtKB-EC"/>
</dbReference>
<dbReference type="RefSeq" id="WP_061852962.1">
    <property type="nucleotide sequence ID" value="NZ_KQ970789.1"/>
</dbReference>
<evidence type="ECO:0000256" key="2">
    <source>
        <dbReference type="ARBA" id="ARBA00001946"/>
    </source>
</evidence>
<comment type="function">
    <text evidence="12">Catalyzes the condensation of para-aminobenzoate (pABA) with 6-hydroxymethyl-7,8-dihydropterin diphosphate (DHPt-PP) to form 7,8-dihydropteroate (H2Pte), the immediate precursor of folate derivatives.</text>
</comment>
<comment type="caution">
    <text evidence="14">The sequence shown here is derived from an EMBL/GenBank/DDBJ whole genome shotgun (WGS) entry which is preliminary data.</text>
</comment>
<accession>A0A139QYU3</accession>
<dbReference type="PATRIC" id="fig|1303.86.peg.1161"/>
<dbReference type="PROSITE" id="PS00792">
    <property type="entry name" value="DHPS_1"/>
    <property type="match status" value="1"/>
</dbReference>
<dbReference type="EMBL" id="LQZC01000010">
    <property type="protein sequence ID" value="KXU07676.1"/>
    <property type="molecule type" value="Genomic_DNA"/>
</dbReference>